<dbReference type="InterPro" id="IPR009081">
    <property type="entry name" value="PP-bd_ACP"/>
</dbReference>
<gene>
    <name evidence="3" type="ORF">LEA_20112</name>
</gene>
<accession>K1SE81</accession>
<feature type="region of interest" description="Disordered" evidence="1">
    <location>
        <begin position="1"/>
        <end position="21"/>
    </location>
</feature>
<proteinExistence type="predicted"/>
<dbReference type="Gene3D" id="1.10.1200.10">
    <property type="entry name" value="ACP-like"/>
    <property type="match status" value="1"/>
</dbReference>
<dbReference type="SUPFAM" id="SSF47336">
    <property type="entry name" value="ACP-like"/>
    <property type="match status" value="1"/>
</dbReference>
<evidence type="ECO:0000259" key="2">
    <source>
        <dbReference type="Pfam" id="PF00550"/>
    </source>
</evidence>
<dbReference type="InterPro" id="IPR036736">
    <property type="entry name" value="ACP-like_sf"/>
</dbReference>
<evidence type="ECO:0000313" key="3">
    <source>
        <dbReference type="EMBL" id="EKC45736.1"/>
    </source>
</evidence>
<dbReference type="EMBL" id="AJWY01013818">
    <property type="protein sequence ID" value="EKC45736.1"/>
    <property type="molecule type" value="Genomic_DNA"/>
</dbReference>
<feature type="non-terminal residue" evidence="3">
    <location>
        <position position="167"/>
    </location>
</feature>
<dbReference type="Pfam" id="PF00550">
    <property type="entry name" value="PP-binding"/>
    <property type="match status" value="1"/>
</dbReference>
<sequence>LNVNGKVDKRKLPEIKAESSKKKNSAPRELTFLEKKISAIIEKIIGHSDFDISENLINAGMTSLSVIKLAVELNKVFGFEAQVKKMMKGCSVLSIEDELQEFMFSGTANPQTVQKRRKERTQGSLSPFTKAQLGVYIDCMKNPYSTLYNIPSILTFSKSVDAQKLAD</sequence>
<evidence type="ECO:0000256" key="1">
    <source>
        <dbReference type="SAM" id="MobiDB-lite"/>
    </source>
</evidence>
<reference evidence="3" key="1">
    <citation type="journal article" date="2013" name="Environ. Microbiol.">
        <title>Microbiota from the distal guts of lean and obese adolescents exhibit partial functional redundancy besides clear differences in community structure.</title>
        <authorList>
            <person name="Ferrer M."/>
            <person name="Ruiz A."/>
            <person name="Lanza F."/>
            <person name="Haange S.B."/>
            <person name="Oberbach A."/>
            <person name="Till H."/>
            <person name="Bargiela R."/>
            <person name="Campoy C."/>
            <person name="Segura M.T."/>
            <person name="Richter M."/>
            <person name="von Bergen M."/>
            <person name="Seifert J."/>
            <person name="Suarez A."/>
        </authorList>
    </citation>
    <scope>NUCLEOTIDE SEQUENCE</scope>
</reference>
<organism evidence="3">
    <name type="scientific">human gut metagenome</name>
    <dbReference type="NCBI Taxonomy" id="408170"/>
    <lineage>
        <taxon>unclassified sequences</taxon>
        <taxon>metagenomes</taxon>
        <taxon>organismal metagenomes</taxon>
    </lineage>
</organism>
<comment type="caution">
    <text evidence="3">The sequence shown here is derived from an EMBL/GenBank/DDBJ whole genome shotgun (WGS) entry which is preliminary data.</text>
</comment>
<feature type="domain" description="Carrier" evidence="2">
    <location>
        <begin position="36"/>
        <end position="91"/>
    </location>
</feature>
<dbReference type="AlphaFoldDB" id="K1SE81"/>
<protein>
    <submittedName>
        <fullName evidence="3">Amino acid adenylation domain protein</fullName>
    </submittedName>
</protein>
<name>K1SE81_9ZZZZ</name>
<feature type="non-terminal residue" evidence="3">
    <location>
        <position position="1"/>
    </location>
</feature>